<gene>
    <name evidence="2" type="ORF">DFJ66_8302</name>
</gene>
<proteinExistence type="predicted"/>
<evidence type="ECO:0000259" key="1">
    <source>
        <dbReference type="Pfam" id="PF13191"/>
    </source>
</evidence>
<protein>
    <submittedName>
        <fullName evidence="2">Tetratricopeptide repeat protein</fullName>
    </submittedName>
</protein>
<dbReference type="Gene3D" id="1.25.40.10">
    <property type="entry name" value="Tetratricopeptide repeat domain"/>
    <property type="match status" value="3"/>
</dbReference>
<dbReference type="AlphaFoldDB" id="A0A495XLF3"/>
<keyword evidence="3" id="KW-1185">Reference proteome</keyword>
<comment type="caution">
    <text evidence="2">The sequence shown here is derived from an EMBL/GenBank/DDBJ whole genome shotgun (WGS) entry which is preliminary data.</text>
</comment>
<accession>A0A495XLF3</accession>
<dbReference type="Pfam" id="PF13374">
    <property type="entry name" value="TPR_10"/>
    <property type="match status" value="3"/>
</dbReference>
<dbReference type="SUPFAM" id="SSF52540">
    <property type="entry name" value="P-loop containing nucleoside triphosphate hydrolases"/>
    <property type="match status" value="1"/>
</dbReference>
<dbReference type="InterPro" id="IPR019734">
    <property type="entry name" value="TPR_rpt"/>
</dbReference>
<dbReference type="InterPro" id="IPR041664">
    <property type="entry name" value="AAA_16"/>
</dbReference>
<dbReference type="Pfam" id="PF13191">
    <property type="entry name" value="AAA_16"/>
    <property type="match status" value="1"/>
</dbReference>
<dbReference type="PANTHER" id="PTHR46082">
    <property type="entry name" value="ATP/GTP-BINDING PROTEIN-RELATED"/>
    <property type="match status" value="1"/>
</dbReference>
<feature type="domain" description="Orc1-like AAA ATPase" evidence="1">
    <location>
        <begin position="45"/>
        <end position="184"/>
    </location>
</feature>
<dbReference type="SMART" id="SM00028">
    <property type="entry name" value="TPR"/>
    <property type="match status" value="5"/>
</dbReference>
<dbReference type="Gene3D" id="3.40.50.300">
    <property type="entry name" value="P-loop containing nucleotide triphosphate hydrolases"/>
    <property type="match status" value="1"/>
</dbReference>
<sequence>MASAGSVVNQAARDLTVQAPPVVPAMESVPAVAGASRIETTTGVFVGRSAELARLDSAVSGAGGRAVVVAVHGLGGVGKSTLAARFAESRGDRFSFVWWVTADSSAAIATGLADLAVAIAPEAAVLPAEQRVELGVRWLATHDGWLLVLDNLTTPSDAAGLLERVRTGTVVITSRQGTGWGGIPTVAVDVLTAEQAVDLLDRLVRAEWPDADLSGAEALCAELGFLPLAVEQAAAYLVQDRIDPTAYLDLLGRFPARVFTAAREGGDARRTMARVWHVTLDRLADTPLAGDLLRVVAWWAPNGIPRDFLSGLGEEPDVHEASRRLAAYSMITLTRTEVSVHRLVQAVTRTEDPADPHRRPEDVAAARDTAATILSDCVTDLDPRSPADWPRYHQVLPHARALFGHTTPDTDTPHTAHLLAQLGHYLDNRGDPAAAVTHHARAAQSFERLYGPDHPETLTCRGNLAGAYRATGDPGRGIPLLEANAADRERVLGPDHPSTLTARNNLAYAYEAAGDLRRAIPLLEAVLADGVRVLGADHVDVLPVRGNLGNAYRAAGDPGRAVPLYEANLAAAERALGPDHMVTLTSRNNLALAYEALGDLDRAIPLHEAVLADRERLLGPDHPDTLTSRNNLAFAHHVAGDSDRAIRLLGAVLADRERVLGPDHPHALDTRNNLACVYQLTGDLQRAIPLHEEVLAARERVQGPDHPHTSAARDNLAHAYQLGGAPGRAIRLHKTILADRERALGPDHPDTLTTRHNLAVAHLATGDPDRAVPMLKAVVADRERVLGPDHFDTLASRTSLANALRDTGGGRQVWIGQRRTR</sequence>
<evidence type="ECO:0000313" key="3">
    <source>
        <dbReference type="Proteomes" id="UP000272729"/>
    </source>
</evidence>
<dbReference type="EMBL" id="RBXR01000001">
    <property type="protein sequence ID" value="RKT74927.1"/>
    <property type="molecule type" value="Genomic_DNA"/>
</dbReference>
<organism evidence="2 3">
    <name type="scientific">Saccharothrix variisporea</name>
    <dbReference type="NCBI Taxonomy" id="543527"/>
    <lineage>
        <taxon>Bacteria</taxon>
        <taxon>Bacillati</taxon>
        <taxon>Actinomycetota</taxon>
        <taxon>Actinomycetes</taxon>
        <taxon>Pseudonocardiales</taxon>
        <taxon>Pseudonocardiaceae</taxon>
        <taxon>Saccharothrix</taxon>
    </lineage>
</organism>
<reference evidence="2 3" key="1">
    <citation type="submission" date="2018-10" db="EMBL/GenBank/DDBJ databases">
        <title>Sequencing the genomes of 1000 actinobacteria strains.</title>
        <authorList>
            <person name="Klenk H.-P."/>
        </authorList>
    </citation>
    <scope>NUCLEOTIDE SEQUENCE [LARGE SCALE GENOMIC DNA]</scope>
    <source>
        <strain evidence="2 3">DSM 43911</strain>
    </source>
</reference>
<dbReference type="InterPro" id="IPR011990">
    <property type="entry name" value="TPR-like_helical_dom_sf"/>
</dbReference>
<dbReference type="Proteomes" id="UP000272729">
    <property type="component" value="Unassembled WGS sequence"/>
</dbReference>
<dbReference type="Pfam" id="PF13424">
    <property type="entry name" value="TPR_12"/>
    <property type="match status" value="3"/>
</dbReference>
<dbReference type="SUPFAM" id="SSF48452">
    <property type="entry name" value="TPR-like"/>
    <property type="match status" value="4"/>
</dbReference>
<dbReference type="InterPro" id="IPR053137">
    <property type="entry name" value="NLR-like"/>
</dbReference>
<name>A0A495XLF3_9PSEU</name>
<dbReference type="PANTHER" id="PTHR46082:SF6">
    <property type="entry name" value="AAA+ ATPASE DOMAIN-CONTAINING PROTEIN-RELATED"/>
    <property type="match status" value="1"/>
</dbReference>
<dbReference type="InterPro" id="IPR027417">
    <property type="entry name" value="P-loop_NTPase"/>
</dbReference>
<evidence type="ECO:0000313" key="2">
    <source>
        <dbReference type="EMBL" id="RKT74927.1"/>
    </source>
</evidence>
<dbReference type="PRINTS" id="PR00364">
    <property type="entry name" value="DISEASERSIST"/>
</dbReference>